<name>A0A939BSD7_9BACL</name>
<dbReference type="InterPro" id="IPR003770">
    <property type="entry name" value="MLTG-like"/>
</dbReference>
<comment type="caution">
    <text evidence="2">The sequence shown here is derived from an EMBL/GenBank/DDBJ whole genome shotgun (WGS) entry which is preliminary data.</text>
</comment>
<organism evidence="2 3">
    <name type="scientific">Brevibacillus fulvus</name>
    <dbReference type="NCBI Taxonomy" id="1125967"/>
    <lineage>
        <taxon>Bacteria</taxon>
        <taxon>Bacillati</taxon>
        <taxon>Bacillota</taxon>
        <taxon>Bacilli</taxon>
        <taxon>Bacillales</taxon>
        <taxon>Paenibacillaceae</taxon>
        <taxon>Brevibacillus</taxon>
    </lineage>
</organism>
<dbReference type="Gene3D" id="3.30.1490.480">
    <property type="entry name" value="Endolytic murein transglycosylase"/>
    <property type="match status" value="1"/>
</dbReference>
<feature type="compositionally biased region" description="Polar residues" evidence="1">
    <location>
        <begin position="57"/>
        <end position="67"/>
    </location>
</feature>
<dbReference type="Pfam" id="PF02618">
    <property type="entry name" value="YceG"/>
    <property type="match status" value="1"/>
</dbReference>
<reference evidence="2" key="1">
    <citation type="submission" date="2021-01" db="EMBL/GenBank/DDBJ databases">
        <title>Genomic Encyclopedia of Type Strains, Phase IV (KMG-IV): sequencing the most valuable type-strain genomes for metagenomic binning, comparative biology and taxonomic classification.</title>
        <authorList>
            <person name="Goeker M."/>
        </authorList>
    </citation>
    <scope>NUCLEOTIDE SEQUENCE</scope>
    <source>
        <strain evidence="2">DSM 25523</strain>
    </source>
</reference>
<dbReference type="EMBL" id="JAFBEB010000006">
    <property type="protein sequence ID" value="MBM7590597.1"/>
    <property type="molecule type" value="Genomic_DNA"/>
</dbReference>
<evidence type="ECO:0000313" key="2">
    <source>
        <dbReference type="EMBL" id="MBM7590597.1"/>
    </source>
</evidence>
<keyword evidence="2" id="KW-0418">Kinase</keyword>
<evidence type="ECO:0000256" key="1">
    <source>
        <dbReference type="SAM" id="MobiDB-lite"/>
    </source>
</evidence>
<keyword evidence="3" id="KW-1185">Reference proteome</keyword>
<gene>
    <name evidence="2" type="ORF">JOD01_002201</name>
</gene>
<keyword evidence="2" id="KW-0808">Transferase</keyword>
<sequence length="263" mass="27440">MSRRSLLLGFGAGMLFAGGYLLVYPADESPRPLTQQELQAAAQTYDLVVLTKEEYQQLQQNSAQAGEQSPAAKSDDKPPAETSSATGEKATGEEPVSEHLQPLPAAPKQASTPKAQTPASPSAPNSKTPSSPAQPTASVKQPAASAKQPVAPTPAQPSAAVSASKENSDKSVVPAVPASPEVEQPGQPTVSEPTVEVRIPGGYSTNQVGQLLHKAGLVADVNGFVAEMKAEQKVDRIRAGTYQLSKNLTMDQLIKLITTPPTE</sequence>
<proteinExistence type="predicted"/>
<feature type="compositionally biased region" description="Low complexity" evidence="1">
    <location>
        <begin position="171"/>
        <end position="185"/>
    </location>
</feature>
<dbReference type="GO" id="GO:0016301">
    <property type="term" value="F:kinase activity"/>
    <property type="evidence" value="ECO:0007669"/>
    <property type="project" value="UniProtKB-KW"/>
</dbReference>
<feature type="region of interest" description="Disordered" evidence="1">
    <location>
        <begin position="57"/>
        <end position="194"/>
    </location>
</feature>
<feature type="compositionally biased region" description="Polar residues" evidence="1">
    <location>
        <begin position="109"/>
        <end position="139"/>
    </location>
</feature>
<accession>A0A939BSD7</accession>
<protein>
    <submittedName>
        <fullName evidence="2">Chemotaxis protein histidine kinase CheA</fullName>
    </submittedName>
</protein>
<evidence type="ECO:0000313" key="3">
    <source>
        <dbReference type="Proteomes" id="UP000717624"/>
    </source>
</evidence>
<dbReference type="RefSeq" id="WP_204518335.1">
    <property type="nucleotide sequence ID" value="NZ_BAABIN010000002.1"/>
</dbReference>
<dbReference type="Proteomes" id="UP000717624">
    <property type="component" value="Unassembled WGS sequence"/>
</dbReference>
<dbReference type="AlphaFoldDB" id="A0A939BSD7"/>